<dbReference type="InterPro" id="IPR002734">
    <property type="entry name" value="RibDG_C"/>
</dbReference>
<feature type="region of interest" description="Disordered" evidence="1">
    <location>
        <begin position="179"/>
        <end position="198"/>
    </location>
</feature>
<sequence length="198" mass="21920">MNATLDGCVDHREGIADDETHAYFTRLMDGCGAMLWGRITYEMMESHWPAVARGDVEAPPTIRAWAVKLEDKPKYVVSSTRKDFPWTNSHHIRDDLRTGVQRLKDATPAGVLLGSGQLATELDRLDLIDEYKLLIHPRIAGRGPTLYQGGLPRTRRLALVSATPLGNGAVSLHYRHEHGRNAASHTARGSAHRGRPAD</sequence>
<reference evidence="4" key="1">
    <citation type="journal article" date="2019" name="Int. J. Syst. Evol. Microbiol.">
        <title>The Global Catalogue of Microorganisms (GCM) 10K type strain sequencing project: providing services to taxonomists for standard genome sequencing and annotation.</title>
        <authorList>
            <consortium name="The Broad Institute Genomics Platform"/>
            <consortium name="The Broad Institute Genome Sequencing Center for Infectious Disease"/>
            <person name="Wu L."/>
            <person name="Ma J."/>
        </authorList>
    </citation>
    <scope>NUCLEOTIDE SEQUENCE [LARGE SCALE GENOMIC DNA]</scope>
    <source>
        <strain evidence="4">CECT 7806</strain>
    </source>
</reference>
<dbReference type="InterPro" id="IPR024072">
    <property type="entry name" value="DHFR-like_dom_sf"/>
</dbReference>
<dbReference type="SUPFAM" id="SSF53597">
    <property type="entry name" value="Dihydrofolate reductase-like"/>
    <property type="match status" value="1"/>
</dbReference>
<dbReference type="EMBL" id="JAUFPT010000100">
    <property type="protein sequence ID" value="MDN3574473.1"/>
    <property type="molecule type" value="Genomic_DNA"/>
</dbReference>
<keyword evidence="4" id="KW-1185">Reference proteome</keyword>
<gene>
    <name evidence="3" type="ORF">QWZ18_28165</name>
</gene>
<dbReference type="PANTHER" id="PTHR38011">
    <property type="entry name" value="DIHYDROFOLATE REDUCTASE FAMILY PROTEIN (AFU_ORTHOLOGUE AFUA_8G06820)"/>
    <property type="match status" value="1"/>
</dbReference>
<evidence type="ECO:0000256" key="1">
    <source>
        <dbReference type="SAM" id="MobiDB-lite"/>
    </source>
</evidence>
<accession>A0ABT8AXC1</accession>
<evidence type="ECO:0000313" key="3">
    <source>
        <dbReference type="EMBL" id="MDN3574473.1"/>
    </source>
</evidence>
<dbReference type="PANTHER" id="PTHR38011:SF2">
    <property type="entry name" value="BIFUNCTIONAL DEAMINASE-REDUCTASE DOMAIN PROTEIN"/>
    <property type="match status" value="1"/>
</dbReference>
<organism evidence="3 4">
    <name type="scientific">Methylobacterium longum</name>
    <dbReference type="NCBI Taxonomy" id="767694"/>
    <lineage>
        <taxon>Bacteria</taxon>
        <taxon>Pseudomonadati</taxon>
        <taxon>Pseudomonadota</taxon>
        <taxon>Alphaproteobacteria</taxon>
        <taxon>Hyphomicrobiales</taxon>
        <taxon>Methylobacteriaceae</taxon>
        <taxon>Methylobacterium</taxon>
    </lineage>
</organism>
<proteinExistence type="predicted"/>
<dbReference type="Pfam" id="PF01872">
    <property type="entry name" value="RibD_C"/>
    <property type="match status" value="1"/>
</dbReference>
<protein>
    <submittedName>
        <fullName evidence="3">Dihydrofolate reductase family protein</fullName>
    </submittedName>
</protein>
<feature type="domain" description="Bacterial bifunctional deaminase-reductase C-terminal" evidence="2">
    <location>
        <begin position="3"/>
        <end position="170"/>
    </location>
</feature>
<dbReference type="InterPro" id="IPR050765">
    <property type="entry name" value="Riboflavin_Biosynth_HTPR"/>
</dbReference>
<dbReference type="Proteomes" id="UP001244297">
    <property type="component" value="Unassembled WGS sequence"/>
</dbReference>
<dbReference type="Gene3D" id="3.40.430.10">
    <property type="entry name" value="Dihydrofolate Reductase, subunit A"/>
    <property type="match status" value="1"/>
</dbReference>
<evidence type="ECO:0000313" key="4">
    <source>
        <dbReference type="Proteomes" id="UP001244297"/>
    </source>
</evidence>
<evidence type="ECO:0000259" key="2">
    <source>
        <dbReference type="Pfam" id="PF01872"/>
    </source>
</evidence>
<comment type="caution">
    <text evidence="3">The sequence shown here is derived from an EMBL/GenBank/DDBJ whole genome shotgun (WGS) entry which is preliminary data.</text>
</comment>
<name>A0ABT8AXC1_9HYPH</name>